<sequence length="314" mass="30836">MSHRSLLPAALLATAALGGCSSNPPLMFGDHVSFGLQLGTDTAGSGGSVTLGYKQRSVAIVPVSVLDEQGNAQAMRGIDGQERDALSVFAVFESAAPAANERLRIGQVFSTGSAAQLLAQGYECQLAARNCASPAAPAAAGAVKTALPAAAAATVSPAAPAAAPAPSTAPAAAAGDRPYQKPLLYSRTDVAGIHIGGSAAEQGAAFSLGYASRNLALIPVYAPQGGERVIGLFGGVGGATSRDAFSVMGQFQANTSTTGLGYGLSRYFATGIAAQNLAQGLRAAVAAPSPAPPTTTPAATAATTPASAVAVAGQ</sequence>
<reference evidence="1 2" key="1">
    <citation type="submission" date="2020-05" db="EMBL/GenBank/DDBJ databases">
        <title>Aquincola sp. isolate from soil.</title>
        <authorList>
            <person name="Han J."/>
            <person name="Kim D.-U."/>
        </authorList>
    </citation>
    <scope>NUCLEOTIDE SEQUENCE [LARGE SCALE GENOMIC DNA]</scope>
    <source>
        <strain evidence="1 2">S2</strain>
    </source>
</reference>
<proteinExistence type="predicted"/>
<keyword evidence="2" id="KW-1185">Reference proteome</keyword>
<protein>
    <submittedName>
        <fullName evidence="1">Uncharacterized protein</fullName>
    </submittedName>
</protein>
<gene>
    <name evidence="1" type="ORF">HLB44_22000</name>
</gene>
<name>A0ABX2EM81_9BURK</name>
<evidence type="ECO:0000313" key="1">
    <source>
        <dbReference type="EMBL" id="NRF69682.1"/>
    </source>
</evidence>
<comment type="caution">
    <text evidence="1">The sequence shown here is derived from an EMBL/GenBank/DDBJ whole genome shotgun (WGS) entry which is preliminary data.</text>
</comment>
<dbReference type="PROSITE" id="PS51257">
    <property type="entry name" value="PROKAR_LIPOPROTEIN"/>
    <property type="match status" value="1"/>
</dbReference>
<organism evidence="1 2">
    <name type="scientific">Pseudaquabacterium terrae</name>
    <dbReference type="NCBI Taxonomy" id="2732868"/>
    <lineage>
        <taxon>Bacteria</taxon>
        <taxon>Pseudomonadati</taxon>
        <taxon>Pseudomonadota</taxon>
        <taxon>Betaproteobacteria</taxon>
        <taxon>Burkholderiales</taxon>
        <taxon>Sphaerotilaceae</taxon>
        <taxon>Pseudaquabacterium</taxon>
    </lineage>
</organism>
<accession>A0ABX2EM81</accession>
<dbReference type="Proteomes" id="UP000737171">
    <property type="component" value="Unassembled WGS sequence"/>
</dbReference>
<dbReference type="EMBL" id="JABRWJ010000006">
    <property type="protein sequence ID" value="NRF69682.1"/>
    <property type="molecule type" value="Genomic_DNA"/>
</dbReference>
<dbReference type="RefSeq" id="WP_173126998.1">
    <property type="nucleotide sequence ID" value="NZ_JABRWJ010000006.1"/>
</dbReference>
<evidence type="ECO:0000313" key="2">
    <source>
        <dbReference type="Proteomes" id="UP000737171"/>
    </source>
</evidence>